<dbReference type="RefSeq" id="WP_115405734.1">
    <property type="nucleotide sequence ID" value="NZ_UGYV01000001.1"/>
</dbReference>
<proteinExistence type="predicted"/>
<keyword evidence="1" id="KW-0732">Signal</keyword>
<protein>
    <recommendedName>
        <fullName evidence="4">Lipoprotein</fullName>
    </recommendedName>
</protein>
<accession>A0A379ZXG6</accession>
<dbReference type="AlphaFoldDB" id="A0A379ZXG6"/>
<sequence>MSLRLNLLLFLLTFSLTACNKEAKQSPLKSSRDASLCQFSAGDCIKQVGDTQLKFNLSPVSAPSEKPLTLTLSSTLPITNVNLRLEGRDMFMGIIPVKMQQSDDTTYIGNFVYGSCSSGYMVWRGFVSFSLNGQDHTVIVDFLADDNG</sequence>
<gene>
    <name evidence="2" type="ORF">NCTC10736_01205</name>
</gene>
<name>A0A379ZXG6_9GAMM</name>
<dbReference type="PROSITE" id="PS51257">
    <property type="entry name" value="PROKAR_LIPOPROTEIN"/>
    <property type="match status" value="1"/>
</dbReference>
<dbReference type="Proteomes" id="UP000255061">
    <property type="component" value="Unassembled WGS sequence"/>
</dbReference>
<evidence type="ECO:0000313" key="2">
    <source>
        <dbReference type="EMBL" id="SUI70007.1"/>
    </source>
</evidence>
<dbReference type="EMBL" id="UGYV01000001">
    <property type="protein sequence ID" value="SUI70007.1"/>
    <property type="molecule type" value="Genomic_DNA"/>
</dbReference>
<organism evidence="2 3">
    <name type="scientific">Shewanella morhuae</name>
    <dbReference type="NCBI Taxonomy" id="365591"/>
    <lineage>
        <taxon>Bacteria</taxon>
        <taxon>Pseudomonadati</taxon>
        <taxon>Pseudomonadota</taxon>
        <taxon>Gammaproteobacteria</taxon>
        <taxon>Alteromonadales</taxon>
        <taxon>Shewanellaceae</taxon>
        <taxon>Shewanella</taxon>
    </lineage>
</organism>
<reference evidence="2 3" key="1">
    <citation type="submission" date="2018-06" db="EMBL/GenBank/DDBJ databases">
        <authorList>
            <consortium name="Pathogen Informatics"/>
            <person name="Doyle S."/>
        </authorList>
    </citation>
    <scope>NUCLEOTIDE SEQUENCE [LARGE SCALE GENOMIC DNA]</scope>
    <source>
        <strain evidence="2 3">NCTC10736</strain>
    </source>
</reference>
<evidence type="ECO:0008006" key="4">
    <source>
        <dbReference type="Google" id="ProtNLM"/>
    </source>
</evidence>
<evidence type="ECO:0000313" key="3">
    <source>
        <dbReference type="Proteomes" id="UP000255061"/>
    </source>
</evidence>
<evidence type="ECO:0000256" key="1">
    <source>
        <dbReference type="SAM" id="SignalP"/>
    </source>
</evidence>
<feature type="signal peptide" evidence="1">
    <location>
        <begin position="1"/>
        <end position="20"/>
    </location>
</feature>
<feature type="chain" id="PRO_5016731740" description="Lipoprotein" evidence="1">
    <location>
        <begin position="21"/>
        <end position="148"/>
    </location>
</feature>